<dbReference type="Proteomes" id="UP000759103">
    <property type="component" value="Unassembled WGS sequence"/>
</dbReference>
<organism evidence="1 2">
    <name type="scientific">Sphingomonas citri</name>
    <dbReference type="NCBI Taxonomy" id="2862499"/>
    <lineage>
        <taxon>Bacteria</taxon>
        <taxon>Pseudomonadati</taxon>
        <taxon>Pseudomonadota</taxon>
        <taxon>Alphaproteobacteria</taxon>
        <taxon>Sphingomonadales</taxon>
        <taxon>Sphingomonadaceae</taxon>
        <taxon>Sphingomonas</taxon>
    </lineage>
</organism>
<evidence type="ECO:0000313" key="2">
    <source>
        <dbReference type="Proteomes" id="UP000759103"/>
    </source>
</evidence>
<reference evidence="1 2" key="1">
    <citation type="submission" date="2021-07" db="EMBL/GenBank/DDBJ databases">
        <title>Sphingomonas sp.</title>
        <authorList>
            <person name="Feng G."/>
            <person name="Li J."/>
            <person name="Pan M."/>
        </authorList>
    </citation>
    <scope>NUCLEOTIDE SEQUENCE [LARGE SCALE GENOMIC DNA]</scope>
    <source>
        <strain evidence="1 2">RRHST34</strain>
    </source>
</reference>
<proteinExistence type="predicted"/>
<protein>
    <submittedName>
        <fullName evidence="1">Phage tail assembly chaperone</fullName>
    </submittedName>
</protein>
<comment type="caution">
    <text evidence="1">The sequence shown here is derived from an EMBL/GenBank/DDBJ whole genome shotgun (WGS) entry which is preliminary data.</text>
</comment>
<name>A0ABS7BR96_9SPHN</name>
<keyword evidence="2" id="KW-1185">Reference proteome</keyword>
<accession>A0ABS7BR96</accession>
<dbReference type="Pfam" id="PF09550">
    <property type="entry name" value="Phage_TAC_6"/>
    <property type="match status" value="1"/>
</dbReference>
<dbReference type="EMBL" id="JAHXZN010000006">
    <property type="protein sequence ID" value="MBW6532127.1"/>
    <property type="molecule type" value="Genomic_DNA"/>
</dbReference>
<gene>
    <name evidence="1" type="ORF">KZ820_15405</name>
</gene>
<dbReference type="InterPro" id="IPR019056">
    <property type="entry name" value="Phage_TAC_6"/>
</dbReference>
<dbReference type="RefSeq" id="WP_219749494.1">
    <property type="nucleotide sequence ID" value="NZ_JAHXZN010000006.1"/>
</dbReference>
<evidence type="ECO:0000313" key="1">
    <source>
        <dbReference type="EMBL" id="MBW6532127.1"/>
    </source>
</evidence>
<sequence>MSQADATFAAAATRLAGLAALALGWRPDEFWRATPAELAAPGAALAPAQPAPPDAALRARLQEMFPDG</sequence>